<dbReference type="EMBL" id="NOJY02000010">
    <property type="protein sequence ID" value="RDY27887.1"/>
    <property type="molecule type" value="Genomic_DNA"/>
</dbReference>
<dbReference type="Pfam" id="PF05684">
    <property type="entry name" value="DUF819"/>
    <property type="match status" value="1"/>
</dbReference>
<dbReference type="AlphaFoldDB" id="A0A371J5D3"/>
<dbReference type="OrthoDB" id="653763at2"/>
<sequence length="386" mass="41413">MNALFSSEGSILAVMFIMVGIGLYSQQYKIPKLLGPALTVIIMGIILSNLNIVPGDSPIYSYIGLYAIPVSMTLMLMNVDLKAMLKLSREPITAVILAVFSVSLMALIFGLVFATKINEGWKIAGMFVGTYTGGSANLTAIATGLEASRDTIAAANAADYVVGIPVLILFFAAPAIIKNSKTFKKIWPYHFSDEELTEGNEDILMASKEWSIRDIAVMLAIGFLVAEVATRLSGLFPAQIQSAARIILITTIGITIAQLRFIKNLKGSLDLGLYFSLLFLGTVGFSVNLKHFFGSAFYITLFCFCVIMGCLILHLALCRLFKLKYEYVVLSIVAAVADGTTASLVAASANWKSIVSIAIVMGALCSCLGNYLGVSVAYLIKGIVGI</sequence>
<feature type="transmembrane region" description="Helical" evidence="1">
    <location>
        <begin position="242"/>
        <end position="259"/>
    </location>
</feature>
<evidence type="ECO:0000313" key="2">
    <source>
        <dbReference type="EMBL" id="RDY27887.1"/>
    </source>
</evidence>
<dbReference type="PANTHER" id="PTHR34289:SF8">
    <property type="entry name" value="DUF819 DOMAIN-CONTAINING PROTEIN"/>
    <property type="match status" value="1"/>
</dbReference>
<dbReference type="InterPro" id="IPR008537">
    <property type="entry name" value="DUF819"/>
</dbReference>
<accession>A0A371J5D3</accession>
<keyword evidence="3" id="KW-1185">Reference proteome</keyword>
<dbReference type="PANTHER" id="PTHR34289">
    <property type="entry name" value="PROTEIN, PUTATIVE (DUF819)-RELATED"/>
    <property type="match status" value="1"/>
</dbReference>
<reference evidence="2 3" key="1">
    <citation type="journal article" date="2017" name="Genome Announc.">
        <title>Draft Genome Sequence of Romboutsia weinsteinii sp. nov. Strain CCRI-19649(T) Isolated from Surface Water.</title>
        <authorList>
            <person name="Maheux A.F."/>
            <person name="Boudreau D.K."/>
            <person name="Berube E."/>
            <person name="Boissinot M."/>
            <person name="Cantin P."/>
            <person name="Raymond F."/>
            <person name="Corbeil J."/>
            <person name="Omar R.F."/>
            <person name="Bergeron M.G."/>
        </authorList>
    </citation>
    <scope>NUCLEOTIDE SEQUENCE [LARGE SCALE GENOMIC DNA]</scope>
    <source>
        <strain evidence="2 3">CCRI-19649</strain>
    </source>
</reference>
<feature type="transmembrane region" description="Helical" evidence="1">
    <location>
        <begin position="157"/>
        <end position="177"/>
    </location>
</feature>
<feature type="transmembrane region" description="Helical" evidence="1">
    <location>
        <begin position="6"/>
        <end position="24"/>
    </location>
</feature>
<evidence type="ECO:0000256" key="1">
    <source>
        <dbReference type="SAM" id="Phobius"/>
    </source>
</evidence>
<keyword evidence="1" id="KW-0472">Membrane</keyword>
<organism evidence="2 3">
    <name type="scientific">Romboutsia weinsteinii</name>
    <dbReference type="NCBI Taxonomy" id="2020949"/>
    <lineage>
        <taxon>Bacteria</taxon>
        <taxon>Bacillati</taxon>
        <taxon>Bacillota</taxon>
        <taxon>Clostridia</taxon>
        <taxon>Peptostreptococcales</taxon>
        <taxon>Peptostreptococcaceae</taxon>
        <taxon>Romboutsia</taxon>
    </lineage>
</organism>
<feature type="transmembrane region" description="Helical" evidence="1">
    <location>
        <begin position="271"/>
        <end position="289"/>
    </location>
</feature>
<gene>
    <name evidence="2" type="ORF">CHL78_007745</name>
</gene>
<dbReference type="RefSeq" id="WP_116041347.1">
    <property type="nucleotide sequence ID" value="NZ_NOJY02000010.1"/>
</dbReference>
<evidence type="ECO:0000313" key="3">
    <source>
        <dbReference type="Proteomes" id="UP000215694"/>
    </source>
</evidence>
<feature type="transmembrane region" description="Helical" evidence="1">
    <location>
        <begin position="59"/>
        <end position="79"/>
    </location>
</feature>
<keyword evidence="1" id="KW-0812">Transmembrane</keyword>
<comment type="caution">
    <text evidence="2">The sequence shown here is derived from an EMBL/GenBank/DDBJ whole genome shotgun (WGS) entry which is preliminary data.</text>
</comment>
<dbReference type="Proteomes" id="UP000215694">
    <property type="component" value="Unassembled WGS sequence"/>
</dbReference>
<feature type="transmembrane region" description="Helical" evidence="1">
    <location>
        <begin position="91"/>
        <end position="114"/>
    </location>
</feature>
<feature type="transmembrane region" description="Helical" evidence="1">
    <location>
        <begin position="354"/>
        <end position="380"/>
    </location>
</feature>
<feature type="transmembrane region" description="Helical" evidence="1">
    <location>
        <begin position="33"/>
        <end position="53"/>
    </location>
</feature>
<protein>
    <submittedName>
        <fullName evidence="2">DUF819 family protein</fullName>
    </submittedName>
</protein>
<feature type="transmembrane region" description="Helical" evidence="1">
    <location>
        <begin position="295"/>
        <end position="315"/>
    </location>
</feature>
<proteinExistence type="predicted"/>
<feature type="transmembrane region" description="Helical" evidence="1">
    <location>
        <begin position="215"/>
        <end position="236"/>
    </location>
</feature>
<name>A0A371J5D3_9FIRM</name>
<feature type="transmembrane region" description="Helical" evidence="1">
    <location>
        <begin position="327"/>
        <end position="348"/>
    </location>
</feature>
<keyword evidence="1" id="KW-1133">Transmembrane helix</keyword>